<name>A0AAV8FUV5_9POAL</name>
<dbReference type="PANTHER" id="PTHR33116:SF86">
    <property type="entry name" value="REVERSE TRANSCRIPTASE DOMAIN-CONTAINING PROTEIN"/>
    <property type="match status" value="1"/>
</dbReference>
<dbReference type="PANTHER" id="PTHR33116">
    <property type="entry name" value="REVERSE TRANSCRIPTASE ZINC-BINDING DOMAIN-CONTAINING PROTEIN-RELATED-RELATED"/>
    <property type="match status" value="1"/>
</dbReference>
<keyword evidence="4" id="KW-1185">Reference proteome</keyword>
<evidence type="ECO:0000313" key="3">
    <source>
        <dbReference type="EMBL" id="KAJ4794628.1"/>
    </source>
</evidence>
<gene>
    <name evidence="3" type="ORF">LUZ62_045874</name>
</gene>
<reference evidence="3" key="1">
    <citation type="submission" date="2022-08" db="EMBL/GenBank/DDBJ databases">
        <authorList>
            <person name="Marques A."/>
        </authorList>
    </citation>
    <scope>NUCLEOTIDE SEQUENCE</scope>
    <source>
        <strain evidence="3">RhyPub2mFocal</strain>
        <tissue evidence="3">Leaves</tissue>
    </source>
</reference>
<dbReference type="InterPro" id="IPR012337">
    <property type="entry name" value="RNaseH-like_sf"/>
</dbReference>
<dbReference type="InterPro" id="IPR044730">
    <property type="entry name" value="RNase_H-like_dom_plant"/>
</dbReference>
<dbReference type="InterPro" id="IPR002156">
    <property type="entry name" value="RNaseH_domain"/>
</dbReference>
<keyword evidence="3" id="KW-0695">RNA-directed DNA polymerase</keyword>
<comment type="caution">
    <text evidence="3">The sequence shown here is derived from an EMBL/GenBank/DDBJ whole genome shotgun (WGS) entry which is preliminary data.</text>
</comment>
<keyword evidence="3" id="KW-0548">Nucleotidyltransferase</keyword>
<dbReference type="EMBL" id="JAMFTS010000002">
    <property type="protein sequence ID" value="KAJ4794628.1"/>
    <property type="molecule type" value="Genomic_DNA"/>
</dbReference>
<dbReference type="Pfam" id="PF13456">
    <property type="entry name" value="RVT_3"/>
    <property type="match status" value="1"/>
</dbReference>
<dbReference type="Gene3D" id="3.30.420.10">
    <property type="entry name" value="Ribonuclease H-like superfamily/Ribonuclease H"/>
    <property type="match status" value="1"/>
</dbReference>
<evidence type="ECO:0000259" key="2">
    <source>
        <dbReference type="Pfam" id="PF13966"/>
    </source>
</evidence>
<dbReference type="SUPFAM" id="SSF53098">
    <property type="entry name" value="Ribonuclease H-like"/>
    <property type="match status" value="1"/>
</dbReference>
<dbReference type="InterPro" id="IPR026960">
    <property type="entry name" value="RVT-Znf"/>
</dbReference>
<feature type="domain" description="RNase H type-1" evidence="1">
    <location>
        <begin position="547"/>
        <end position="673"/>
    </location>
</feature>
<dbReference type="InterPro" id="IPR036397">
    <property type="entry name" value="RNaseH_sf"/>
</dbReference>
<dbReference type="Pfam" id="PF13966">
    <property type="entry name" value="zf-RVT"/>
    <property type="match status" value="1"/>
</dbReference>
<sequence>MAQEREEIKGVKLATNCPILTHVVYADDLILLGHAEDGEVQQLCDIMEEFGAVSGLAINPTKSKLWFLEPCEEQLVWTIQNKLRADEARDEERYLGAILSKSNTAKKTGMMLLDKIKSKLTGWRSNMLSHAGRLVLIKSVLMSVPVYYMSVEMIPKGIIRQMESQIAKFFWGKTDKDRYMSFISWKRICQPVDRGGLGVRKLSTFGEALLLKLVWDMASEEDKIWVQVCRSKYYSILGFWRAVNVGGTSNIWKQEVKLRHTFKENVMWQVAKGDKIPALSQPWFPEWRVAQQASRNDRKITVSDLFDFDTNQWNLQEMRRLLGDETARQIDSLIQKLRSIPSMTDRLVWSHTKSGSYTVKDGYDYLIQNREIQGQEVQWKYIWKWKNVSPKIKVFMWRLLSDGLPLAQNLHNRIQSISPMCVRCNQENEYATHCFFFCQGSRMVWFAGSLGISTDSLPLNVCEALHMITQQMNEENIRIFCLTLWEIWLARNDLVFQHRRFDPIAICKKVQAMGHAIEGARGENLELHQLVERVPYELSVDEWQVLVDASWDTSQRAGSACVIYHEGVLVRILMQRHEAPDSFYAETLALQEAIQWVEEFFQAREGQKVKLFSDCLNLTTAIHEGDLTSIPSWRAAPLIARMLEQIENWGGKVSLQHVRREAVNPAHVLANEARRKNVTYNGIATAAIMCENRIGMALDRRFFQQVEEAPP</sequence>
<dbReference type="AlphaFoldDB" id="A0AAV8FUV5"/>
<keyword evidence="3" id="KW-0808">Transferase</keyword>
<feature type="domain" description="Reverse transcriptase zinc-binding" evidence="2">
    <location>
        <begin position="357"/>
        <end position="445"/>
    </location>
</feature>
<accession>A0AAV8FUV5</accession>
<dbReference type="CDD" id="cd06222">
    <property type="entry name" value="RNase_H_like"/>
    <property type="match status" value="1"/>
</dbReference>
<dbReference type="GO" id="GO:0003964">
    <property type="term" value="F:RNA-directed DNA polymerase activity"/>
    <property type="evidence" value="ECO:0007669"/>
    <property type="project" value="UniProtKB-KW"/>
</dbReference>
<evidence type="ECO:0000313" key="4">
    <source>
        <dbReference type="Proteomes" id="UP001140206"/>
    </source>
</evidence>
<evidence type="ECO:0000259" key="1">
    <source>
        <dbReference type="Pfam" id="PF13456"/>
    </source>
</evidence>
<dbReference type="GO" id="GO:0003676">
    <property type="term" value="F:nucleic acid binding"/>
    <property type="evidence" value="ECO:0007669"/>
    <property type="project" value="InterPro"/>
</dbReference>
<dbReference type="GO" id="GO:0004523">
    <property type="term" value="F:RNA-DNA hybrid ribonuclease activity"/>
    <property type="evidence" value="ECO:0007669"/>
    <property type="project" value="InterPro"/>
</dbReference>
<proteinExistence type="predicted"/>
<protein>
    <submittedName>
        <fullName evidence="3">RNA-directed DNA polymerase (Reverse transcriptase)-related family protein</fullName>
    </submittedName>
</protein>
<organism evidence="3 4">
    <name type="scientific">Rhynchospora pubera</name>
    <dbReference type="NCBI Taxonomy" id="906938"/>
    <lineage>
        <taxon>Eukaryota</taxon>
        <taxon>Viridiplantae</taxon>
        <taxon>Streptophyta</taxon>
        <taxon>Embryophyta</taxon>
        <taxon>Tracheophyta</taxon>
        <taxon>Spermatophyta</taxon>
        <taxon>Magnoliopsida</taxon>
        <taxon>Liliopsida</taxon>
        <taxon>Poales</taxon>
        <taxon>Cyperaceae</taxon>
        <taxon>Cyperoideae</taxon>
        <taxon>Rhynchosporeae</taxon>
        <taxon>Rhynchospora</taxon>
    </lineage>
</organism>
<dbReference type="Proteomes" id="UP001140206">
    <property type="component" value="Chromosome 2"/>
</dbReference>